<dbReference type="InParanoid" id="M0ME15"/>
<evidence type="ECO:0000256" key="1">
    <source>
        <dbReference type="SAM" id="MobiDB-lite"/>
    </source>
</evidence>
<proteinExistence type="predicted"/>
<protein>
    <submittedName>
        <fullName evidence="2">Uncharacterized protein</fullName>
    </submittedName>
</protein>
<feature type="region of interest" description="Disordered" evidence="1">
    <location>
        <begin position="1"/>
        <end position="25"/>
    </location>
</feature>
<evidence type="ECO:0000313" key="2">
    <source>
        <dbReference type="EMBL" id="EMA43553.1"/>
    </source>
</evidence>
<accession>M0ME15</accession>
<organism evidence="2 3">
    <name type="scientific">Halococcus saccharolyticus DSM 5350</name>
    <dbReference type="NCBI Taxonomy" id="1227455"/>
    <lineage>
        <taxon>Archaea</taxon>
        <taxon>Methanobacteriati</taxon>
        <taxon>Methanobacteriota</taxon>
        <taxon>Stenosarchaea group</taxon>
        <taxon>Halobacteria</taxon>
        <taxon>Halobacteriales</taxon>
        <taxon>Halococcaceae</taxon>
        <taxon>Halococcus</taxon>
    </lineage>
</organism>
<keyword evidence="3" id="KW-1185">Reference proteome</keyword>
<feature type="region of interest" description="Disordered" evidence="1">
    <location>
        <begin position="44"/>
        <end position="68"/>
    </location>
</feature>
<gene>
    <name evidence="2" type="ORF">C449_13377</name>
</gene>
<comment type="caution">
    <text evidence="2">The sequence shown here is derived from an EMBL/GenBank/DDBJ whole genome shotgun (WGS) entry which is preliminary data.</text>
</comment>
<dbReference type="PATRIC" id="fig|1227455.4.peg.2730"/>
<reference evidence="2 3" key="1">
    <citation type="journal article" date="2014" name="PLoS Genet.">
        <title>Phylogenetically driven sequencing of extremely halophilic archaea reveals strategies for static and dynamic osmo-response.</title>
        <authorList>
            <person name="Becker E.A."/>
            <person name="Seitzer P.M."/>
            <person name="Tritt A."/>
            <person name="Larsen D."/>
            <person name="Krusor M."/>
            <person name="Yao A.I."/>
            <person name="Wu D."/>
            <person name="Madern D."/>
            <person name="Eisen J.A."/>
            <person name="Darling A.E."/>
            <person name="Facciotti M.T."/>
        </authorList>
    </citation>
    <scope>NUCLEOTIDE SEQUENCE [LARGE SCALE GENOMIC DNA]</scope>
    <source>
        <strain evidence="2 3">DSM 5350</strain>
    </source>
</reference>
<sequence length="68" mass="7251">MERTTDASTTQDCSETDGGDPETRCNECSNKWNESEAGRKCPECGALGHPRRSERADFGGGEGGIDAL</sequence>
<dbReference type="AlphaFoldDB" id="M0ME15"/>
<dbReference type="Proteomes" id="UP000011669">
    <property type="component" value="Unassembled WGS sequence"/>
</dbReference>
<dbReference type="EMBL" id="AOMD01000029">
    <property type="protein sequence ID" value="EMA43553.1"/>
    <property type="molecule type" value="Genomic_DNA"/>
</dbReference>
<feature type="compositionally biased region" description="Gly residues" evidence="1">
    <location>
        <begin position="58"/>
        <end position="68"/>
    </location>
</feature>
<dbReference type="RefSeq" id="WP_006078533.1">
    <property type="nucleotide sequence ID" value="NZ_AOMD01000029.1"/>
</dbReference>
<feature type="compositionally biased region" description="Polar residues" evidence="1">
    <location>
        <begin position="1"/>
        <end position="13"/>
    </location>
</feature>
<name>M0ME15_9EURY</name>
<evidence type="ECO:0000313" key="3">
    <source>
        <dbReference type="Proteomes" id="UP000011669"/>
    </source>
</evidence>